<organism evidence="1 2">
    <name type="scientific">Volvox africanus</name>
    <dbReference type="NCBI Taxonomy" id="51714"/>
    <lineage>
        <taxon>Eukaryota</taxon>
        <taxon>Viridiplantae</taxon>
        <taxon>Chlorophyta</taxon>
        <taxon>core chlorophytes</taxon>
        <taxon>Chlorophyceae</taxon>
        <taxon>CS clade</taxon>
        <taxon>Chlamydomonadales</taxon>
        <taxon>Volvocaceae</taxon>
        <taxon>Volvox</taxon>
    </lineage>
</organism>
<keyword evidence="2" id="KW-1185">Reference proteome</keyword>
<dbReference type="AlphaFoldDB" id="A0A8J4AYF8"/>
<accession>A0A8J4AYF8</accession>
<comment type="caution">
    <text evidence="1">The sequence shown here is derived from an EMBL/GenBank/DDBJ whole genome shotgun (WGS) entry which is preliminary data.</text>
</comment>
<protein>
    <submittedName>
        <fullName evidence="1">Uncharacterized protein</fullName>
    </submittedName>
</protein>
<reference evidence="1" key="1">
    <citation type="journal article" date="2021" name="Proc. Natl. Acad. Sci. U.S.A.">
        <title>Three genomes in the algal genus Volvox reveal the fate of a haploid sex-determining region after a transition to homothallism.</title>
        <authorList>
            <person name="Yamamoto K."/>
            <person name="Hamaji T."/>
            <person name="Kawai-Toyooka H."/>
            <person name="Matsuzaki R."/>
            <person name="Takahashi F."/>
            <person name="Nishimura Y."/>
            <person name="Kawachi M."/>
            <person name="Noguchi H."/>
            <person name="Minakuchi Y."/>
            <person name="Umen J.G."/>
            <person name="Toyoda A."/>
            <person name="Nozaki H."/>
        </authorList>
    </citation>
    <scope>NUCLEOTIDE SEQUENCE</scope>
    <source>
        <strain evidence="1">NIES-3780</strain>
    </source>
</reference>
<feature type="non-terminal residue" evidence="1">
    <location>
        <position position="1"/>
    </location>
</feature>
<proteinExistence type="predicted"/>
<evidence type="ECO:0000313" key="1">
    <source>
        <dbReference type="EMBL" id="GIL47765.1"/>
    </source>
</evidence>
<dbReference type="Proteomes" id="UP000747399">
    <property type="component" value="Unassembled WGS sequence"/>
</dbReference>
<sequence length="99" mass="10458">RCPRAVKSMAWLRVAVHMAVVAAATAQWIALAGTLLHAPGLLGSDAAIALVVLRATAAPPGTPLPASPPTWQTPPMLHVTQRPTDLFPQPPMREFPAKI</sequence>
<name>A0A8J4AYF8_9CHLO</name>
<gene>
    <name evidence="1" type="ORF">Vafri_3952</name>
</gene>
<dbReference type="EMBL" id="BNCO01000004">
    <property type="protein sequence ID" value="GIL47765.1"/>
    <property type="molecule type" value="Genomic_DNA"/>
</dbReference>
<evidence type="ECO:0000313" key="2">
    <source>
        <dbReference type="Proteomes" id="UP000747399"/>
    </source>
</evidence>